<dbReference type="EMBL" id="GECU01016240">
    <property type="protein sequence ID" value="JAS91466.1"/>
    <property type="molecule type" value="Transcribed_RNA"/>
</dbReference>
<organism evidence="1">
    <name type="scientific">Homalodisca liturata</name>
    <dbReference type="NCBI Taxonomy" id="320908"/>
    <lineage>
        <taxon>Eukaryota</taxon>
        <taxon>Metazoa</taxon>
        <taxon>Ecdysozoa</taxon>
        <taxon>Arthropoda</taxon>
        <taxon>Hexapoda</taxon>
        <taxon>Insecta</taxon>
        <taxon>Pterygota</taxon>
        <taxon>Neoptera</taxon>
        <taxon>Paraneoptera</taxon>
        <taxon>Hemiptera</taxon>
        <taxon>Auchenorrhyncha</taxon>
        <taxon>Membracoidea</taxon>
        <taxon>Cicadellidae</taxon>
        <taxon>Cicadellinae</taxon>
        <taxon>Proconiini</taxon>
        <taxon>Homalodisca</taxon>
    </lineage>
</organism>
<reference evidence="1" key="1">
    <citation type="submission" date="2015-11" db="EMBL/GenBank/DDBJ databases">
        <title>De novo transcriptome assembly of four potential Pierce s Disease insect vectors from Arizona vineyards.</title>
        <authorList>
            <person name="Tassone E.E."/>
        </authorList>
    </citation>
    <scope>NUCLEOTIDE SEQUENCE</scope>
</reference>
<sequence>MVILQLLVVGVHIDPVIHLQCLSKSILDGRLNKSGSLPHILQHVTPHSKLTRCHNLLGKVGFTKFINCDGFQQVYFNCTKSTQFLMTQHCYKQAAYEGVRLSPIYAPGQIYVPLDKCSSTVAT</sequence>
<accession>A0A1B6IWZ5</accession>
<dbReference type="AlphaFoldDB" id="A0A1B6IWZ5"/>
<proteinExistence type="predicted"/>
<name>A0A1B6IWZ5_9HEMI</name>
<evidence type="ECO:0000313" key="1">
    <source>
        <dbReference type="EMBL" id="JAS91466.1"/>
    </source>
</evidence>
<protein>
    <submittedName>
        <fullName evidence="1">Uncharacterized protein</fullName>
    </submittedName>
</protein>
<gene>
    <name evidence="1" type="ORF">g.22546</name>
</gene>